<evidence type="ECO:0000256" key="10">
    <source>
        <dbReference type="ARBA" id="ARBA00022840"/>
    </source>
</evidence>
<dbReference type="PANTHER" id="PTHR42724">
    <property type="entry name" value="TETRAACYLDISACCHARIDE 4'-KINASE"/>
    <property type="match status" value="1"/>
</dbReference>
<organism evidence="14 15">
    <name type="scientific">Thiothrix unzii</name>
    <dbReference type="NCBI Taxonomy" id="111769"/>
    <lineage>
        <taxon>Bacteria</taxon>
        <taxon>Pseudomonadati</taxon>
        <taxon>Pseudomonadota</taxon>
        <taxon>Gammaproteobacteria</taxon>
        <taxon>Thiotrichales</taxon>
        <taxon>Thiotrichaceae</taxon>
        <taxon>Thiothrix</taxon>
    </lineage>
</organism>
<dbReference type="InterPro" id="IPR027417">
    <property type="entry name" value="P-loop_NTPase"/>
</dbReference>
<protein>
    <recommendedName>
        <fullName evidence="4 13">Tetraacyldisaccharide 4'-kinase</fullName>
        <ecNumber evidence="3 13">2.7.1.130</ecNumber>
    </recommendedName>
    <alternativeName>
        <fullName evidence="12 13">Lipid A 4'-kinase</fullName>
    </alternativeName>
</protein>
<keyword evidence="15" id="KW-1185">Reference proteome</keyword>
<name>A0A975FAL7_9GAMM</name>
<dbReference type="NCBIfam" id="TIGR00682">
    <property type="entry name" value="lpxK"/>
    <property type="match status" value="1"/>
</dbReference>
<evidence type="ECO:0000313" key="14">
    <source>
        <dbReference type="EMBL" id="QTR54460.1"/>
    </source>
</evidence>
<feature type="binding site" evidence="13">
    <location>
        <begin position="60"/>
        <end position="67"/>
    </location>
    <ligand>
        <name>ATP</name>
        <dbReference type="ChEBI" id="CHEBI:30616"/>
    </ligand>
</feature>
<dbReference type="Pfam" id="PF02606">
    <property type="entry name" value="LpxK"/>
    <property type="match status" value="1"/>
</dbReference>
<gene>
    <name evidence="13" type="primary">lpxK</name>
    <name evidence="14" type="ORF">J9260_05030</name>
</gene>
<dbReference type="HAMAP" id="MF_00409">
    <property type="entry name" value="LpxK"/>
    <property type="match status" value="1"/>
</dbReference>
<dbReference type="RefSeq" id="WP_210219949.1">
    <property type="nucleotide sequence ID" value="NZ_CP072793.1"/>
</dbReference>
<evidence type="ECO:0000256" key="4">
    <source>
        <dbReference type="ARBA" id="ARBA00016436"/>
    </source>
</evidence>
<comment type="catalytic activity">
    <reaction evidence="13">
        <text>a lipid A disaccharide + ATP = a lipid IVA + ADP + H(+)</text>
        <dbReference type="Rhea" id="RHEA:67840"/>
        <dbReference type="ChEBI" id="CHEBI:15378"/>
        <dbReference type="ChEBI" id="CHEBI:30616"/>
        <dbReference type="ChEBI" id="CHEBI:176343"/>
        <dbReference type="ChEBI" id="CHEBI:176425"/>
        <dbReference type="ChEBI" id="CHEBI:456216"/>
        <dbReference type="EC" id="2.7.1.130"/>
    </reaction>
</comment>
<comment type="function">
    <text evidence="1 13">Transfers the gamma-phosphate of ATP to the 4'-position of a tetraacyldisaccharide 1-phosphate intermediate (termed DS-1-P) to form tetraacyldisaccharide 1,4'-bis-phosphate (lipid IVA).</text>
</comment>
<comment type="pathway">
    <text evidence="2 13">Glycolipid biosynthesis; lipid IV(A) biosynthesis; lipid IV(A) from (3R)-3-hydroxytetradecanoyl-[acyl-carrier-protein] and UDP-N-acetyl-alpha-D-glucosamine: step 6/6.</text>
</comment>
<keyword evidence="8 13" id="KW-0547">Nucleotide-binding</keyword>
<evidence type="ECO:0000256" key="2">
    <source>
        <dbReference type="ARBA" id="ARBA00004870"/>
    </source>
</evidence>
<dbReference type="EMBL" id="CP072793">
    <property type="protein sequence ID" value="QTR54460.1"/>
    <property type="molecule type" value="Genomic_DNA"/>
</dbReference>
<dbReference type="GO" id="GO:0005524">
    <property type="term" value="F:ATP binding"/>
    <property type="evidence" value="ECO:0007669"/>
    <property type="project" value="UniProtKB-UniRule"/>
</dbReference>
<dbReference type="GO" id="GO:0009245">
    <property type="term" value="P:lipid A biosynthetic process"/>
    <property type="evidence" value="ECO:0007669"/>
    <property type="project" value="UniProtKB-UniRule"/>
</dbReference>
<dbReference type="AlphaFoldDB" id="A0A975FAL7"/>
<dbReference type="EC" id="2.7.1.130" evidence="3 13"/>
<dbReference type="Proteomes" id="UP000672009">
    <property type="component" value="Chromosome"/>
</dbReference>
<dbReference type="SUPFAM" id="SSF52540">
    <property type="entry name" value="P-loop containing nucleoside triphosphate hydrolases"/>
    <property type="match status" value="1"/>
</dbReference>
<evidence type="ECO:0000256" key="8">
    <source>
        <dbReference type="ARBA" id="ARBA00022741"/>
    </source>
</evidence>
<sequence>MKRQFEQWLLEVWYGQRWLAKYLLLPLTALYCLLNALNRWQQQRQQIQHPVPVIVVGNLTAGGTGKTPLVIWLVELLRQAGYQPGVVSRGYQRQAAGLGDEPLLIMQRTSVPLVVDHERNRAISTLLQQHGCNIVIADDGLQHYRMGRTLEICVVDGQRQWGNGWCLPAGPLREPVTRLQSCDFVVVNGTTMQMRGETLVALTGNITQPLSALAGQQVHAVTGIGNPQRFKLMLEAAGLLVTLHPYPDHHAFTGEELQFDDDLPVLITEKDAVKCREYAIPNAWYLPVEAVLADGFAQAVLSRLQGVPHG</sequence>
<accession>A0A975FAL7</accession>
<dbReference type="InterPro" id="IPR003758">
    <property type="entry name" value="LpxK"/>
</dbReference>
<keyword evidence="7 13" id="KW-0808">Transferase</keyword>
<evidence type="ECO:0000256" key="13">
    <source>
        <dbReference type="HAMAP-Rule" id="MF_00409"/>
    </source>
</evidence>
<evidence type="ECO:0000256" key="3">
    <source>
        <dbReference type="ARBA" id="ARBA00012071"/>
    </source>
</evidence>
<dbReference type="GO" id="GO:0009244">
    <property type="term" value="P:lipopolysaccharide core region biosynthetic process"/>
    <property type="evidence" value="ECO:0007669"/>
    <property type="project" value="TreeGrafter"/>
</dbReference>
<reference evidence="14" key="1">
    <citation type="submission" date="2021-04" db="EMBL/GenBank/DDBJ databases">
        <title>Genomics, taxonomy and metabolism of representatives of sulfur bacteria of the genus Thiothrix: Thiothrix fructosivorans QT, Thiothrix unzii A1T and three new species, Thiothrix subterranea sp. nov., Thiothrix litoralis sp. nov. and 'Candidatus Thiothrix anitrata' sp. nov.</title>
        <authorList>
            <person name="Ravin N.V."/>
            <person name="Smolyakov D."/>
            <person name="Rudenko T.S."/>
            <person name="Mardanov A.V."/>
            <person name="Beletsky A.V."/>
            <person name="Markov N.D."/>
            <person name="Fomenkov A.I."/>
            <person name="Roberts R.J."/>
            <person name="Karnachuk O.V."/>
            <person name="Novikov A."/>
            <person name="Grabovich M.Y."/>
        </authorList>
    </citation>
    <scope>NUCLEOTIDE SEQUENCE</scope>
    <source>
        <strain evidence="14">A1</strain>
    </source>
</reference>
<evidence type="ECO:0000256" key="7">
    <source>
        <dbReference type="ARBA" id="ARBA00022679"/>
    </source>
</evidence>
<dbReference type="PANTHER" id="PTHR42724:SF1">
    <property type="entry name" value="TETRAACYLDISACCHARIDE 4'-KINASE, MITOCHONDRIAL-RELATED"/>
    <property type="match status" value="1"/>
</dbReference>
<dbReference type="GO" id="GO:0005886">
    <property type="term" value="C:plasma membrane"/>
    <property type="evidence" value="ECO:0007669"/>
    <property type="project" value="TreeGrafter"/>
</dbReference>
<keyword evidence="6 13" id="KW-0441">Lipid A biosynthesis</keyword>
<evidence type="ECO:0000313" key="15">
    <source>
        <dbReference type="Proteomes" id="UP000672009"/>
    </source>
</evidence>
<evidence type="ECO:0000256" key="9">
    <source>
        <dbReference type="ARBA" id="ARBA00022777"/>
    </source>
</evidence>
<keyword evidence="9 13" id="KW-0418">Kinase</keyword>
<dbReference type="KEGG" id="tun:J9260_05030"/>
<keyword evidence="11 13" id="KW-0443">Lipid metabolism</keyword>
<keyword evidence="10 13" id="KW-0067">ATP-binding</keyword>
<evidence type="ECO:0000256" key="5">
    <source>
        <dbReference type="ARBA" id="ARBA00022516"/>
    </source>
</evidence>
<evidence type="ECO:0000256" key="11">
    <source>
        <dbReference type="ARBA" id="ARBA00023098"/>
    </source>
</evidence>
<evidence type="ECO:0000256" key="12">
    <source>
        <dbReference type="ARBA" id="ARBA00029757"/>
    </source>
</evidence>
<evidence type="ECO:0000256" key="1">
    <source>
        <dbReference type="ARBA" id="ARBA00002274"/>
    </source>
</evidence>
<keyword evidence="5 13" id="KW-0444">Lipid biosynthesis</keyword>
<dbReference type="GO" id="GO:0009029">
    <property type="term" value="F:lipid-A 4'-kinase activity"/>
    <property type="evidence" value="ECO:0007669"/>
    <property type="project" value="UniProtKB-UniRule"/>
</dbReference>
<evidence type="ECO:0000256" key="6">
    <source>
        <dbReference type="ARBA" id="ARBA00022556"/>
    </source>
</evidence>
<comment type="similarity">
    <text evidence="13">Belongs to the LpxK family.</text>
</comment>
<proteinExistence type="inferred from homology"/>